<evidence type="ECO:0000259" key="4">
    <source>
        <dbReference type="Pfam" id="PF05368"/>
    </source>
</evidence>
<dbReference type="InterPro" id="IPR036291">
    <property type="entry name" value="NAD(P)-bd_dom_sf"/>
</dbReference>
<dbReference type="GO" id="GO:0005634">
    <property type="term" value="C:nucleus"/>
    <property type="evidence" value="ECO:0007669"/>
    <property type="project" value="TreeGrafter"/>
</dbReference>
<organism evidence="5 6">
    <name type="scientific">Eublepharis macularius</name>
    <name type="common">Leopard gecko</name>
    <name type="synonym">Cyrtodactylus macularius</name>
    <dbReference type="NCBI Taxonomy" id="481883"/>
    <lineage>
        <taxon>Eukaryota</taxon>
        <taxon>Metazoa</taxon>
        <taxon>Chordata</taxon>
        <taxon>Craniata</taxon>
        <taxon>Vertebrata</taxon>
        <taxon>Euteleostomi</taxon>
        <taxon>Lepidosauria</taxon>
        <taxon>Squamata</taxon>
        <taxon>Bifurcata</taxon>
        <taxon>Gekkota</taxon>
        <taxon>Eublepharidae</taxon>
        <taxon>Eublepharinae</taxon>
        <taxon>Eublepharis</taxon>
    </lineage>
</organism>
<feature type="domain" description="NmrA-like" evidence="4">
    <location>
        <begin position="5"/>
        <end position="274"/>
    </location>
</feature>
<accession>A0AA97JAK3</accession>
<dbReference type="RefSeq" id="XP_054834029.1">
    <property type="nucleotide sequence ID" value="XM_054978054.1"/>
</dbReference>
<comment type="similarity">
    <text evidence="1">Belongs to the NmrA-type oxidoreductase family.</text>
</comment>
<dbReference type="GeneID" id="129328781"/>
<evidence type="ECO:0000256" key="3">
    <source>
        <dbReference type="ARBA" id="ARBA00040296"/>
    </source>
</evidence>
<keyword evidence="5" id="KW-1185">Reference proteome</keyword>
<gene>
    <name evidence="6" type="primary">LOC129328781</name>
</gene>
<dbReference type="Proteomes" id="UP001190640">
    <property type="component" value="Chromosome 4"/>
</dbReference>
<dbReference type="PANTHER" id="PTHR42748">
    <property type="entry name" value="NITROGEN METABOLITE REPRESSION PROTEIN NMRA FAMILY MEMBER"/>
    <property type="match status" value="1"/>
</dbReference>
<dbReference type="Gene3D" id="3.40.50.720">
    <property type="entry name" value="NAD(P)-binding Rossmann-like Domain"/>
    <property type="match status" value="1"/>
</dbReference>
<dbReference type="AlphaFoldDB" id="A0AA97JAK3"/>
<evidence type="ECO:0000313" key="6">
    <source>
        <dbReference type="RefSeq" id="XP_054834029.1"/>
    </source>
</evidence>
<proteinExistence type="inferred from homology"/>
<dbReference type="SUPFAM" id="SSF51735">
    <property type="entry name" value="NAD(P)-binding Rossmann-fold domains"/>
    <property type="match status" value="1"/>
</dbReference>
<dbReference type="KEGG" id="emc:129328781"/>
<protein>
    <recommendedName>
        <fullName evidence="3">NmrA-like family domain-containing protein 1</fullName>
    </recommendedName>
</protein>
<reference evidence="6" key="1">
    <citation type="submission" date="2025-08" db="UniProtKB">
        <authorList>
            <consortium name="RefSeq"/>
        </authorList>
    </citation>
    <scope>IDENTIFICATION</scope>
    <source>
        <tissue evidence="6">Blood</tissue>
    </source>
</reference>
<sequence>MMATQKKTIVVFGATTGGKGNSVANALLLDGTFSVLAVGHNLSKPPGQALIRRGATVVGGDLNNLATLEKIMEGAYGAFVVTSFSDDFSQEQENSQAKNAAEVAKRLGLKHVIFGGLDHVMLSTRQRNVPLYDVKREAETHFWELGVPLTSVQVPCYYENFVTFCRPRREPGEDAYTITMPMGDLPIHAMGVYDLGPAVVNIFKAPEVYIGKSITLFRDALKEQEFAEILSQCLGKNIRDSQISLENYEQQTSKSFADMFRYLQTMSNYDEDVIHQLNPKARSFQQWVEEIKWTMEDL</sequence>
<dbReference type="Pfam" id="PF05368">
    <property type="entry name" value="NmrA"/>
    <property type="match status" value="1"/>
</dbReference>
<evidence type="ECO:0000256" key="1">
    <source>
        <dbReference type="ARBA" id="ARBA00006328"/>
    </source>
</evidence>
<dbReference type="CDD" id="cd05251">
    <property type="entry name" value="NmrA_like_SDR_a"/>
    <property type="match status" value="1"/>
</dbReference>
<dbReference type="Gene3D" id="3.90.25.10">
    <property type="entry name" value="UDP-galactose 4-epimerase, domain 1"/>
    <property type="match status" value="1"/>
</dbReference>
<dbReference type="PANTHER" id="PTHR42748:SF10">
    <property type="entry name" value="NMRA-LIKE DOMAIN-CONTAINING PROTEIN"/>
    <property type="match status" value="1"/>
</dbReference>
<dbReference type="InterPro" id="IPR051164">
    <property type="entry name" value="NmrA-like_oxidored"/>
</dbReference>
<evidence type="ECO:0000313" key="5">
    <source>
        <dbReference type="Proteomes" id="UP001190640"/>
    </source>
</evidence>
<keyword evidence="2" id="KW-0521">NADP</keyword>
<evidence type="ECO:0000256" key="2">
    <source>
        <dbReference type="ARBA" id="ARBA00022857"/>
    </source>
</evidence>
<dbReference type="InterPro" id="IPR008030">
    <property type="entry name" value="NmrA-like"/>
</dbReference>
<name>A0AA97JAK3_EUBMA</name>